<sequence length="121" mass="13247">MIHTSVEIAAPPDQVKNVKDDVISGTMGGVNFTAKIIECNANTLSWTGPPVYGLFRGIHVFRFEKSTVTGGGTTFVQEESFVGIMAWAFSPVLPLGWVTKSYFNKFNAELKGEAEARYTHS</sequence>
<reference evidence="1 2" key="1">
    <citation type="submission" date="2015-10" db="EMBL/GenBank/DDBJ databases">
        <title>Full genome of DAOMC 229536 Phialocephala scopiformis, a fungal endophyte of spruce producing the potent anti-insectan compound rugulosin.</title>
        <authorList>
            <consortium name="DOE Joint Genome Institute"/>
            <person name="Walker A.K."/>
            <person name="Frasz S.L."/>
            <person name="Seifert K.A."/>
            <person name="Miller J.D."/>
            <person name="Mondo S.J."/>
            <person name="Labutti K."/>
            <person name="Lipzen A."/>
            <person name="Dockter R."/>
            <person name="Kennedy M."/>
            <person name="Grigoriev I.V."/>
            <person name="Spatafora J.W."/>
        </authorList>
    </citation>
    <scope>NUCLEOTIDE SEQUENCE [LARGE SCALE GENOMIC DNA]</scope>
    <source>
        <strain evidence="1 2">CBS 120377</strain>
    </source>
</reference>
<protein>
    <submittedName>
        <fullName evidence="1">Uncharacterized protein</fullName>
    </submittedName>
</protein>
<gene>
    <name evidence="1" type="ORF">LY89DRAFT_675455</name>
</gene>
<name>A0A132BC52_MOLSC</name>
<keyword evidence="2" id="KW-1185">Reference proteome</keyword>
<dbReference type="InterPro" id="IPR023393">
    <property type="entry name" value="START-like_dom_sf"/>
</dbReference>
<dbReference type="AlphaFoldDB" id="A0A132BC52"/>
<dbReference type="KEGG" id="psco:LY89DRAFT_675455"/>
<dbReference type="EMBL" id="KQ947430">
    <property type="protein sequence ID" value="KUJ09948.1"/>
    <property type="molecule type" value="Genomic_DNA"/>
</dbReference>
<dbReference type="OrthoDB" id="509124at2759"/>
<dbReference type="RefSeq" id="XP_018064303.1">
    <property type="nucleotide sequence ID" value="XM_018213508.1"/>
</dbReference>
<evidence type="ECO:0000313" key="1">
    <source>
        <dbReference type="EMBL" id="KUJ09948.1"/>
    </source>
</evidence>
<organism evidence="1 2">
    <name type="scientific">Mollisia scopiformis</name>
    <name type="common">Conifer needle endophyte fungus</name>
    <name type="synonym">Phialocephala scopiformis</name>
    <dbReference type="NCBI Taxonomy" id="149040"/>
    <lineage>
        <taxon>Eukaryota</taxon>
        <taxon>Fungi</taxon>
        <taxon>Dikarya</taxon>
        <taxon>Ascomycota</taxon>
        <taxon>Pezizomycotina</taxon>
        <taxon>Leotiomycetes</taxon>
        <taxon>Helotiales</taxon>
        <taxon>Mollisiaceae</taxon>
        <taxon>Mollisia</taxon>
    </lineage>
</organism>
<proteinExistence type="predicted"/>
<evidence type="ECO:0000313" key="2">
    <source>
        <dbReference type="Proteomes" id="UP000070700"/>
    </source>
</evidence>
<dbReference type="GeneID" id="28823234"/>
<dbReference type="STRING" id="149040.A0A132BC52"/>
<dbReference type="InParanoid" id="A0A132BC52"/>
<dbReference type="PANTHER" id="PTHR36166">
    <property type="entry name" value="CHROMOSOME 9, WHOLE GENOME SHOTGUN SEQUENCE"/>
    <property type="match status" value="1"/>
</dbReference>
<dbReference type="Proteomes" id="UP000070700">
    <property type="component" value="Unassembled WGS sequence"/>
</dbReference>
<dbReference type="SUPFAM" id="SSF55961">
    <property type="entry name" value="Bet v1-like"/>
    <property type="match status" value="1"/>
</dbReference>
<dbReference type="PANTHER" id="PTHR36166:SF1">
    <property type="entry name" value="SRPBCC DOMAIN-CONTAINING PROTEIN"/>
    <property type="match status" value="1"/>
</dbReference>
<accession>A0A132BC52</accession>
<dbReference type="Gene3D" id="3.30.530.20">
    <property type="match status" value="1"/>
</dbReference>